<dbReference type="SUPFAM" id="SSF50249">
    <property type="entry name" value="Nucleic acid-binding proteins"/>
    <property type="match status" value="1"/>
</dbReference>
<evidence type="ECO:0000256" key="1">
    <source>
        <dbReference type="ARBA" id="ARBA00004123"/>
    </source>
</evidence>
<dbReference type="Gene3D" id="2.40.50.140">
    <property type="entry name" value="Nucleic acid-binding proteins"/>
    <property type="match status" value="1"/>
</dbReference>
<evidence type="ECO:0000256" key="13">
    <source>
        <dbReference type="SAM" id="MobiDB-lite"/>
    </source>
</evidence>
<keyword evidence="9 11" id="KW-0238">DNA-binding</keyword>
<evidence type="ECO:0000256" key="6">
    <source>
        <dbReference type="ARBA" id="ARBA00022801"/>
    </source>
</evidence>
<evidence type="ECO:0000256" key="2">
    <source>
        <dbReference type="ARBA" id="ARBA00008010"/>
    </source>
</evidence>
<dbReference type="PRINTS" id="PR01660">
    <property type="entry name" value="MCMPROTEIN4"/>
</dbReference>
<feature type="coiled-coil region" evidence="12">
    <location>
        <begin position="437"/>
        <end position="464"/>
    </location>
</feature>
<dbReference type="Gene3D" id="3.40.50.300">
    <property type="entry name" value="P-loop containing nucleotide triphosphate hydrolases"/>
    <property type="match status" value="1"/>
</dbReference>
<feature type="compositionally biased region" description="Polar residues" evidence="13">
    <location>
        <begin position="121"/>
        <end position="132"/>
    </location>
</feature>
<dbReference type="GO" id="GO:0017116">
    <property type="term" value="F:single-stranded DNA helicase activity"/>
    <property type="evidence" value="ECO:0007669"/>
    <property type="project" value="TreeGrafter"/>
</dbReference>
<evidence type="ECO:0000256" key="9">
    <source>
        <dbReference type="ARBA" id="ARBA00023125"/>
    </source>
</evidence>
<dbReference type="InterPro" id="IPR041562">
    <property type="entry name" value="MCM_lid"/>
</dbReference>
<dbReference type="GO" id="GO:1902975">
    <property type="term" value="P:mitotic DNA replication initiation"/>
    <property type="evidence" value="ECO:0007669"/>
    <property type="project" value="TreeGrafter"/>
</dbReference>
<dbReference type="GO" id="GO:0005524">
    <property type="term" value="F:ATP binding"/>
    <property type="evidence" value="ECO:0007669"/>
    <property type="project" value="UniProtKB-KW"/>
</dbReference>
<evidence type="ECO:0000256" key="3">
    <source>
        <dbReference type="ARBA" id="ARBA00012551"/>
    </source>
</evidence>
<protein>
    <recommendedName>
        <fullName evidence="3">DNA helicase</fullName>
        <ecNumber evidence="3">3.6.4.12</ecNumber>
    </recommendedName>
</protein>
<dbReference type="InterPro" id="IPR027925">
    <property type="entry name" value="MCM_N"/>
</dbReference>
<sequence>MRALPENVYATCDKTVNFDVVSLSSMSSMFQNNTLFIVPLLAVPLSDSDNEVVNEGDVSFDNLGAPSSPVTFTNTDLLSGAEPTSERVLFTDFTDGNDEDDDNNLMDAPSSPDPIYEMPPASQQSTMSVTVGGNSGQDNKKRSIVMQEKMVIWGTNISTNEFKSNFARFIATFPNPQVEGEMLYDEIMNNMPEKSERKDNWIFEIDGQHMQEFDEEMYRQLIAYPTEIFLLMEEELNSIAQERFPELYGEDGLRPTVQARPFNLKKTTPMRELDPEDIDQLISIRGMVIRTSSIIPDIKRAYFQCLVCQFGEEMIVHQGRLAEPRMCNHCKGKGCMSMVHNRCTFADKQWIKLQETPDSIPEGETPHTVSLYAYNDLVDVPRPGDRVIVTGIFRAIPSRKLSFQRSLKSIYKTSVDVIHFQRETNRMAEEVENHGALSIKERNEREKKRRVDKLERERQEKIKEMSKLPDIYERLMRSLAPSIWELDDVKKGILLQLFGGTNKAFAETGLGRFRGEINVLLCGDPGTSKSQLLQYVHKIAPRGIYTSGKGSSAVGLTAYIAKDPETRETILESGALVLSDRGICCIDEFDKMSDQTRSILHEAMEQQTVSIAKAGIICTLNARTSILASANPKESRYNPSMSVVENIQLPPTLLSRFDLIYLILDKPNERTDRKLAAHIVSLYSDNPSADLPEFIPADLLGHYISFAKRTIHPKISEEVVEDLVKMYVDMRRLGGNKKTITATPRQLESMIRLSESHARMRLSTVVEKEDVLEASRLIRSALQQAAIDPTTGTIDMDLITTGHSATSRVRLASLTKELKNLIVARLPVLGTMKLDALMKMLAEQSSVEVPVSEVKEALRTLAEEDQFFFEKSTTAVPGKIYTRLFSFENELTTSDTFARLPRHSLCPAFIIPNNNNSTMQQIILFTLFAFVAATASIGLTHSDLDGHDLLSVLNSTPLNQGPFTEVHVFTEHSSFSTTNFPRMYNVSGDSLDSLSFTSMEDGYFWCEAKNVAVDAKGQFKFQCDSNGFGQAVCHGQFTVKYSCHSTRTGVFCRHSVKTPLTCASLEGEGHHKIVVSYSG</sequence>
<dbReference type="InterPro" id="IPR027417">
    <property type="entry name" value="P-loop_NTPase"/>
</dbReference>
<dbReference type="Pfam" id="PF14551">
    <property type="entry name" value="MCM_N"/>
    <property type="match status" value="1"/>
</dbReference>
<keyword evidence="8 11" id="KW-0067">ATP-binding</keyword>
<keyword evidence="16" id="KW-1185">Reference proteome</keyword>
<dbReference type="GO" id="GO:0006271">
    <property type="term" value="P:DNA strand elongation involved in DNA replication"/>
    <property type="evidence" value="ECO:0007669"/>
    <property type="project" value="TreeGrafter"/>
</dbReference>
<dbReference type="Proteomes" id="UP000241769">
    <property type="component" value="Unassembled WGS sequence"/>
</dbReference>
<dbReference type="OrthoDB" id="10251574at2759"/>
<dbReference type="AlphaFoldDB" id="A0A2P6NWK8"/>
<dbReference type="InterPro" id="IPR008047">
    <property type="entry name" value="MCM_4"/>
</dbReference>
<keyword evidence="6" id="KW-0378">Hydrolase</keyword>
<keyword evidence="4" id="KW-0235">DNA replication</keyword>
<comment type="similarity">
    <text evidence="2 11">Belongs to the MCM family.</text>
</comment>
<dbReference type="Pfam" id="PF21128">
    <property type="entry name" value="WHD_MCM4"/>
    <property type="match status" value="1"/>
</dbReference>
<evidence type="ECO:0000256" key="4">
    <source>
        <dbReference type="ARBA" id="ARBA00022705"/>
    </source>
</evidence>
<dbReference type="PRINTS" id="PR01657">
    <property type="entry name" value="MCMFAMILY"/>
</dbReference>
<evidence type="ECO:0000259" key="14">
    <source>
        <dbReference type="PROSITE" id="PS50051"/>
    </source>
</evidence>
<dbReference type="GO" id="GO:0000727">
    <property type="term" value="P:double-strand break repair via break-induced replication"/>
    <property type="evidence" value="ECO:0007669"/>
    <property type="project" value="TreeGrafter"/>
</dbReference>
<dbReference type="PANTHER" id="PTHR11630">
    <property type="entry name" value="DNA REPLICATION LICENSING FACTOR MCM FAMILY MEMBER"/>
    <property type="match status" value="1"/>
</dbReference>
<dbReference type="FunCoup" id="A0A2P6NWK8">
    <property type="interactions" value="582"/>
</dbReference>
<keyword evidence="7" id="KW-0347">Helicase</keyword>
<dbReference type="Gene3D" id="2.20.28.10">
    <property type="match status" value="1"/>
</dbReference>
<dbReference type="PROSITE" id="PS50051">
    <property type="entry name" value="MCM_2"/>
    <property type="match status" value="1"/>
</dbReference>
<dbReference type="EC" id="3.6.4.12" evidence="3"/>
<comment type="caution">
    <text evidence="15">The sequence shown here is derived from an EMBL/GenBank/DDBJ whole genome shotgun (WGS) entry which is preliminary data.</text>
</comment>
<dbReference type="InterPro" id="IPR001208">
    <property type="entry name" value="MCM_dom"/>
</dbReference>
<dbReference type="EMBL" id="MDYQ01000011">
    <property type="protein sequence ID" value="PRP88343.1"/>
    <property type="molecule type" value="Genomic_DNA"/>
</dbReference>
<dbReference type="SMART" id="SM00350">
    <property type="entry name" value="MCM"/>
    <property type="match status" value="1"/>
</dbReference>
<evidence type="ECO:0000313" key="15">
    <source>
        <dbReference type="EMBL" id="PRP88343.1"/>
    </source>
</evidence>
<evidence type="ECO:0000256" key="12">
    <source>
        <dbReference type="SAM" id="Coils"/>
    </source>
</evidence>
<dbReference type="SUPFAM" id="SSF52540">
    <property type="entry name" value="P-loop containing nucleoside triphosphate hydrolases"/>
    <property type="match status" value="1"/>
</dbReference>
<organism evidence="15 16">
    <name type="scientific">Planoprotostelium fungivorum</name>
    <dbReference type="NCBI Taxonomy" id="1890364"/>
    <lineage>
        <taxon>Eukaryota</taxon>
        <taxon>Amoebozoa</taxon>
        <taxon>Evosea</taxon>
        <taxon>Variosea</taxon>
        <taxon>Cavosteliida</taxon>
        <taxon>Cavosteliaceae</taxon>
        <taxon>Planoprotostelium</taxon>
    </lineage>
</organism>
<proteinExistence type="inferred from homology"/>
<dbReference type="Pfam" id="PF00493">
    <property type="entry name" value="MCM"/>
    <property type="match status" value="1"/>
</dbReference>
<evidence type="ECO:0000256" key="5">
    <source>
        <dbReference type="ARBA" id="ARBA00022741"/>
    </source>
</evidence>
<dbReference type="Pfam" id="PF17207">
    <property type="entry name" value="MCM_OB"/>
    <property type="match status" value="1"/>
</dbReference>
<keyword evidence="10" id="KW-0539">Nucleus</keyword>
<keyword evidence="5 11" id="KW-0547">Nucleotide-binding</keyword>
<reference evidence="15 16" key="1">
    <citation type="journal article" date="2018" name="Genome Biol. Evol.">
        <title>Multiple Roots of Fruiting Body Formation in Amoebozoa.</title>
        <authorList>
            <person name="Hillmann F."/>
            <person name="Forbes G."/>
            <person name="Novohradska S."/>
            <person name="Ferling I."/>
            <person name="Riege K."/>
            <person name="Groth M."/>
            <person name="Westermann M."/>
            <person name="Marz M."/>
            <person name="Spaller T."/>
            <person name="Winckler T."/>
            <person name="Schaap P."/>
            <person name="Glockner G."/>
        </authorList>
    </citation>
    <scope>NUCLEOTIDE SEQUENCE [LARGE SCALE GENOMIC DNA]</scope>
    <source>
        <strain evidence="15 16">Jena</strain>
    </source>
</reference>
<dbReference type="GO" id="GO:0003697">
    <property type="term" value="F:single-stranded DNA binding"/>
    <property type="evidence" value="ECO:0007669"/>
    <property type="project" value="TreeGrafter"/>
</dbReference>
<keyword evidence="12" id="KW-0175">Coiled coil</keyword>
<feature type="compositionally biased region" description="Acidic residues" evidence="13">
    <location>
        <begin position="95"/>
        <end position="104"/>
    </location>
</feature>
<gene>
    <name evidence="15" type="ORF">PROFUN_03257</name>
</gene>
<dbReference type="InParanoid" id="A0A2P6NWK8"/>
<accession>A0A2P6NWK8</accession>
<dbReference type="InterPro" id="IPR012340">
    <property type="entry name" value="NA-bd_OB-fold"/>
</dbReference>
<feature type="domain" description="MCM C-terminal AAA(+) ATPase" evidence="14">
    <location>
        <begin position="471"/>
        <end position="679"/>
    </location>
</feature>
<comment type="subcellular location">
    <subcellularLocation>
        <location evidence="1">Nucleus</location>
    </subcellularLocation>
</comment>
<dbReference type="FunFam" id="3.40.50.300:FF:000217">
    <property type="entry name" value="DNA helicase"/>
    <property type="match status" value="1"/>
</dbReference>
<evidence type="ECO:0000256" key="8">
    <source>
        <dbReference type="ARBA" id="ARBA00022840"/>
    </source>
</evidence>
<dbReference type="PROSITE" id="PS00847">
    <property type="entry name" value="MCM_1"/>
    <property type="match status" value="1"/>
</dbReference>
<dbReference type="CDD" id="cd17755">
    <property type="entry name" value="MCM4"/>
    <property type="match status" value="1"/>
</dbReference>
<feature type="region of interest" description="Disordered" evidence="13">
    <location>
        <begin position="92"/>
        <end position="139"/>
    </location>
</feature>
<dbReference type="InterPro" id="IPR031327">
    <property type="entry name" value="MCM"/>
</dbReference>
<dbReference type="PANTHER" id="PTHR11630:SF66">
    <property type="entry name" value="DNA REPLICATION LICENSING FACTOR MCM4"/>
    <property type="match status" value="1"/>
</dbReference>
<dbReference type="GO" id="GO:0005634">
    <property type="term" value="C:nucleus"/>
    <property type="evidence" value="ECO:0007669"/>
    <property type="project" value="UniProtKB-SubCell"/>
</dbReference>
<evidence type="ECO:0000256" key="7">
    <source>
        <dbReference type="ARBA" id="ARBA00022806"/>
    </source>
</evidence>
<name>A0A2P6NWK8_9EUKA</name>
<dbReference type="FunFam" id="2.20.28.10:FF:000003">
    <property type="entry name" value="DNA helicase"/>
    <property type="match status" value="1"/>
</dbReference>
<evidence type="ECO:0000313" key="16">
    <source>
        <dbReference type="Proteomes" id="UP000241769"/>
    </source>
</evidence>
<dbReference type="GO" id="GO:0016787">
    <property type="term" value="F:hydrolase activity"/>
    <property type="evidence" value="ECO:0007669"/>
    <property type="project" value="UniProtKB-KW"/>
</dbReference>
<dbReference type="InterPro" id="IPR018525">
    <property type="entry name" value="MCM_CS"/>
</dbReference>
<dbReference type="STRING" id="1890364.A0A2P6NWK8"/>
<dbReference type="Gene3D" id="3.30.1640.10">
    <property type="entry name" value="mini-chromosome maintenance (MCM) complex, chain A, domain 1"/>
    <property type="match status" value="1"/>
</dbReference>
<dbReference type="InterPro" id="IPR033762">
    <property type="entry name" value="MCM_OB"/>
</dbReference>
<dbReference type="GO" id="GO:0042555">
    <property type="term" value="C:MCM complex"/>
    <property type="evidence" value="ECO:0007669"/>
    <property type="project" value="InterPro"/>
</dbReference>
<evidence type="ECO:0000256" key="11">
    <source>
        <dbReference type="RuleBase" id="RU004070"/>
    </source>
</evidence>
<evidence type="ECO:0000256" key="10">
    <source>
        <dbReference type="ARBA" id="ARBA00023242"/>
    </source>
</evidence>
<dbReference type="Pfam" id="PF17855">
    <property type="entry name" value="MCM_lid"/>
    <property type="match status" value="1"/>
</dbReference>